<gene>
    <name evidence="2" type="ORF">EGW08_000410</name>
</gene>
<evidence type="ECO:0000256" key="1">
    <source>
        <dbReference type="SAM" id="Coils"/>
    </source>
</evidence>
<evidence type="ECO:0000313" key="2">
    <source>
        <dbReference type="EMBL" id="RUS91839.1"/>
    </source>
</evidence>
<protein>
    <submittedName>
        <fullName evidence="2">Uncharacterized protein</fullName>
    </submittedName>
</protein>
<accession>A0A433UDH4</accession>
<comment type="caution">
    <text evidence="2">The sequence shown here is derived from an EMBL/GenBank/DDBJ whole genome shotgun (WGS) entry which is preliminary data.</text>
</comment>
<keyword evidence="1" id="KW-0175">Coiled coil</keyword>
<dbReference type="EMBL" id="RQTK01000005">
    <property type="protein sequence ID" value="RUS91839.1"/>
    <property type="molecule type" value="Genomic_DNA"/>
</dbReference>
<dbReference type="OrthoDB" id="6141694at2759"/>
<feature type="coiled-coil region" evidence="1">
    <location>
        <begin position="148"/>
        <end position="195"/>
    </location>
</feature>
<proteinExistence type="predicted"/>
<sequence>MMCLMSDRDANMKLFNKKMLQYTRDLLGSDSTIEFLHCNAHFLVAMADATEKGLKYQESAIVEKLGRDKNSAFHRFSSCNETAVCKIIRTASDVFGPRGERLFGDLDYSMVKRRTASIYLHSTVNMWKHNGTTTISKIKSSSERRAILESAKKNAKKLKLKNKAAVKAPRDAVKRKTELNERKKKEKEIDDKDRQAALLTYLLSQGGLCHTKEELDALMSGPQPLQRLKVEMRFRKYYMKASELRLTGKF</sequence>
<name>A0A433UDH4_ELYCH</name>
<reference evidence="2 3" key="1">
    <citation type="submission" date="2019-01" db="EMBL/GenBank/DDBJ databases">
        <title>A draft genome assembly of the solar-powered sea slug Elysia chlorotica.</title>
        <authorList>
            <person name="Cai H."/>
            <person name="Li Q."/>
            <person name="Fang X."/>
            <person name="Li J."/>
            <person name="Curtis N.E."/>
            <person name="Altenburger A."/>
            <person name="Shibata T."/>
            <person name="Feng M."/>
            <person name="Maeda T."/>
            <person name="Schwartz J.A."/>
            <person name="Shigenobu S."/>
            <person name="Lundholm N."/>
            <person name="Nishiyama T."/>
            <person name="Yang H."/>
            <person name="Hasebe M."/>
            <person name="Li S."/>
            <person name="Pierce S.K."/>
            <person name="Wang J."/>
        </authorList>
    </citation>
    <scope>NUCLEOTIDE SEQUENCE [LARGE SCALE GENOMIC DNA]</scope>
    <source>
        <strain evidence="2">EC2010</strain>
        <tissue evidence="2">Whole organism of an adult</tissue>
    </source>
</reference>
<organism evidence="2 3">
    <name type="scientific">Elysia chlorotica</name>
    <name type="common">Eastern emerald elysia</name>
    <name type="synonym">Sea slug</name>
    <dbReference type="NCBI Taxonomy" id="188477"/>
    <lineage>
        <taxon>Eukaryota</taxon>
        <taxon>Metazoa</taxon>
        <taxon>Spiralia</taxon>
        <taxon>Lophotrochozoa</taxon>
        <taxon>Mollusca</taxon>
        <taxon>Gastropoda</taxon>
        <taxon>Heterobranchia</taxon>
        <taxon>Euthyneura</taxon>
        <taxon>Panpulmonata</taxon>
        <taxon>Sacoglossa</taxon>
        <taxon>Placobranchoidea</taxon>
        <taxon>Plakobranchidae</taxon>
        <taxon>Elysia</taxon>
    </lineage>
</organism>
<dbReference type="AlphaFoldDB" id="A0A433UDH4"/>
<evidence type="ECO:0000313" key="3">
    <source>
        <dbReference type="Proteomes" id="UP000271974"/>
    </source>
</evidence>
<keyword evidence="3" id="KW-1185">Reference proteome</keyword>
<dbReference type="Proteomes" id="UP000271974">
    <property type="component" value="Unassembled WGS sequence"/>
</dbReference>